<dbReference type="FunFam" id="3.90.1170.10:FF:000001">
    <property type="entry name" value="50S ribosomal protein L16"/>
    <property type="match status" value="1"/>
</dbReference>
<dbReference type="HAMAP" id="MF_01342">
    <property type="entry name" value="Ribosomal_uL16"/>
    <property type="match status" value="1"/>
</dbReference>
<protein>
    <recommendedName>
        <fullName evidence="5 6">Large ribosomal subunit protein uL16</fullName>
    </recommendedName>
</protein>
<dbReference type="Proteomes" id="UP000177478">
    <property type="component" value="Unassembled WGS sequence"/>
</dbReference>
<dbReference type="GO" id="GO:0000049">
    <property type="term" value="F:tRNA binding"/>
    <property type="evidence" value="ECO:0007669"/>
    <property type="project" value="UniProtKB-KW"/>
</dbReference>
<dbReference type="GO" id="GO:0019843">
    <property type="term" value="F:rRNA binding"/>
    <property type="evidence" value="ECO:0007669"/>
    <property type="project" value="UniProtKB-UniRule"/>
</dbReference>
<reference evidence="9 10" key="1">
    <citation type="journal article" date="2016" name="Nat. Commun.">
        <title>Thousands of microbial genomes shed light on interconnected biogeochemical processes in an aquifer system.</title>
        <authorList>
            <person name="Anantharaman K."/>
            <person name="Brown C.T."/>
            <person name="Hug L.A."/>
            <person name="Sharon I."/>
            <person name="Castelle C.J."/>
            <person name="Probst A.J."/>
            <person name="Thomas B.C."/>
            <person name="Singh A."/>
            <person name="Wilkins M.J."/>
            <person name="Karaoz U."/>
            <person name="Brodie E.L."/>
            <person name="Williams K.H."/>
            <person name="Hubbard S.S."/>
            <person name="Banfield J.F."/>
        </authorList>
    </citation>
    <scope>NUCLEOTIDE SEQUENCE [LARGE SCALE GENOMIC DNA]</scope>
</reference>
<comment type="similarity">
    <text evidence="1 6 7">Belongs to the universal ribosomal protein uL16 family.</text>
</comment>
<keyword evidence="6 8" id="KW-0694">RNA-binding</keyword>
<sequence length="134" mass="14773">MLQPKRIKHRKVHVGHLPAKAYKGATLNFGSYGLKTMESYFITAKQIESARRAMTRFIQRGGKVWIRVFPDRPMTAKPPEVGLGGGAGGLKEFVAAVGAGKILFEMDGVNEATAREAFRLAAHKLPVKTRVVKR</sequence>
<dbReference type="InterPro" id="IPR036920">
    <property type="entry name" value="Ribosomal_uL16_sf"/>
</dbReference>
<dbReference type="InterPro" id="IPR047873">
    <property type="entry name" value="Ribosomal_uL16"/>
</dbReference>
<dbReference type="AlphaFoldDB" id="A0A1F8G113"/>
<dbReference type="NCBIfam" id="TIGR01164">
    <property type="entry name" value="rplP_bact"/>
    <property type="match status" value="1"/>
</dbReference>
<evidence type="ECO:0000256" key="6">
    <source>
        <dbReference type="HAMAP-Rule" id="MF_01342"/>
    </source>
</evidence>
<dbReference type="EMBL" id="MGKD01000024">
    <property type="protein sequence ID" value="OGN19027.1"/>
    <property type="molecule type" value="Genomic_DNA"/>
</dbReference>
<keyword evidence="2 6" id="KW-0820">tRNA-binding</keyword>
<evidence type="ECO:0000256" key="7">
    <source>
        <dbReference type="RuleBase" id="RU004413"/>
    </source>
</evidence>
<dbReference type="PANTHER" id="PTHR12220">
    <property type="entry name" value="50S/60S RIBOSOMAL PROTEIN L16"/>
    <property type="match status" value="1"/>
</dbReference>
<keyword evidence="3 6" id="KW-0689">Ribosomal protein</keyword>
<evidence type="ECO:0000313" key="9">
    <source>
        <dbReference type="EMBL" id="OGN19027.1"/>
    </source>
</evidence>
<dbReference type="STRING" id="1802689.A3F25_02845"/>
<proteinExistence type="inferred from homology"/>
<organism evidence="9 10">
    <name type="scientific">Candidatus Yanofskybacteria bacterium RIFCSPHIGHO2_12_FULL_45_19b</name>
    <dbReference type="NCBI Taxonomy" id="1802689"/>
    <lineage>
        <taxon>Bacteria</taxon>
        <taxon>Candidatus Yanofskyibacteriota</taxon>
    </lineage>
</organism>
<keyword evidence="6 8" id="KW-0699">rRNA-binding</keyword>
<dbReference type="PRINTS" id="PR00060">
    <property type="entry name" value="RIBOSOMALL16"/>
</dbReference>
<dbReference type="SUPFAM" id="SSF54686">
    <property type="entry name" value="Ribosomal protein L16p/L10e"/>
    <property type="match status" value="1"/>
</dbReference>
<comment type="subunit">
    <text evidence="6 8">Part of the 50S ribosomal subunit.</text>
</comment>
<accession>A0A1F8G113</accession>
<dbReference type="GO" id="GO:0022625">
    <property type="term" value="C:cytosolic large ribosomal subunit"/>
    <property type="evidence" value="ECO:0007669"/>
    <property type="project" value="TreeGrafter"/>
</dbReference>
<dbReference type="Gene3D" id="3.90.1170.10">
    <property type="entry name" value="Ribosomal protein L10e/L16"/>
    <property type="match status" value="1"/>
</dbReference>
<evidence type="ECO:0000256" key="4">
    <source>
        <dbReference type="ARBA" id="ARBA00023274"/>
    </source>
</evidence>
<dbReference type="InterPro" id="IPR000114">
    <property type="entry name" value="Ribosomal_uL16_bact-type"/>
</dbReference>
<dbReference type="InterPro" id="IPR016180">
    <property type="entry name" value="Ribosomal_uL16_dom"/>
</dbReference>
<dbReference type="GO" id="GO:0006412">
    <property type="term" value="P:translation"/>
    <property type="evidence" value="ECO:0007669"/>
    <property type="project" value="UniProtKB-UniRule"/>
</dbReference>
<dbReference type="Pfam" id="PF00252">
    <property type="entry name" value="Ribosomal_L16"/>
    <property type="match status" value="1"/>
</dbReference>
<evidence type="ECO:0000256" key="2">
    <source>
        <dbReference type="ARBA" id="ARBA00022555"/>
    </source>
</evidence>
<comment type="caution">
    <text evidence="9">The sequence shown here is derived from an EMBL/GenBank/DDBJ whole genome shotgun (WGS) entry which is preliminary data.</text>
</comment>
<dbReference type="PANTHER" id="PTHR12220:SF13">
    <property type="entry name" value="LARGE RIBOSOMAL SUBUNIT PROTEIN UL16M"/>
    <property type="match status" value="1"/>
</dbReference>
<name>A0A1F8G113_9BACT</name>
<dbReference type="CDD" id="cd01433">
    <property type="entry name" value="Ribosomal_L16_L10e"/>
    <property type="match status" value="1"/>
</dbReference>
<evidence type="ECO:0000256" key="3">
    <source>
        <dbReference type="ARBA" id="ARBA00022980"/>
    </source>
</evidence>
<evidence type="ECO:0000256" key="5">
    <source>
        <dbReference type="ARBA" id="ARBA00035198"/>
    </source>
</evidence>
<comment type="function">
    <text evidence="6 8">Binds 23S rRNA and is also seen to make contacts with the A and possibly P site tRNAs.</text>
</comment>
<evidence type="ECO:0000256" key="1">
    <source>
        <dbReference type="ARBA" id="ARBA00008931"/>
    </source>
</evidence>
<dbReference type="GO" id="GO:0003735">
    <property type="term" value="F:structural constituent of ribosome"/>
    <property type="evidence" value="ECO:0007669"/>
    <property type="project" value="InterPro"/>
</dbReference>
<keyword evidence="4 6" id="KW-0687">Ribonucleoprotein</keyword>
<evidence type="ECO:0000256" key="8">
    <source>
        <dbReference type="RuleBase" id="RU004414"/>
    </source>
</evidence>
<evidence type="ECO:0000313" key="10">
    <source>
        <dbReference type="Proteomes" id="UP000177478"/>
    </source>
</evidence>
<gene>
    <name evidence="6" type="primary">rplP</name>
    <name evidence="9" type="ORF">A3F25_02845</name>
</gene>